<organism evidence="2 3">
    <name type="scientific">Microthyrium microscopicum</name>
    <dbReference type="NCBI Taxonomy" id="703497"/>
    <lineage>
        <taxon>Eukaryota</taxon>
        <taxon>Fungi</taxon>
        <taxon>Dikarya</taxon>
        <taxon>Ascomycota</taxon>
        <taxon>Pezizomycotina</taxon>
        <taxon>Dothideomycetes</taxon>
        <taxon>Dothideomycetes incertae sedis</taxon>
        <taxon>Microthyriales</taxon>
        <taxon>Microthyriaceae</taxon>
        <taxon>Microthyrium</taxon>
    </lineage>
</organism>
<feature type="compositionally biased region" description="Basic residues" evidence="1">
    <location>
        <begin position="415"/>
        <end position="424"/>
    </location>
</feature>
<evidence type="ECO:0000313" key="3">
    <source>
        <dbReference type="Proteomes" id="UP000799302"/>
    </source>
</evidence>
<keyword evidence="3" id="KW-1185">Reference proteome</keyword>
<feature type="region of interest" description="Disordered" evidence="1">
    <location>
        <begin position="172"/>
        <end position="222"/>
    </location>
</feature>
<feature type="compositionally biased region" description="Polar residues" evidence="1">
    <location>
        <begin position="185"/>
        <end position="207"/>
    </location>
</feature>
<feature type="region of interest" description="Disordered" evidence="1">
    <location>
        <begin position="398"/>
        <end position="444"/>
    </location>
</feature>
<evidence type="ECO:0000256" key="1">
    <source>
        <dbReference type="SAM" id="MobiDB-lite"/>
    </source>
</evidence>
<accession>A0A6A6UE30</accession>
<evidence type="ECO:0000313" key="2">
    <source>
        <dbReference type="EMBL" id="KAF2669876.1"/>
    </source>
</evidence>
<gene>
    <name evidence="2" type="ORF">BT63DRAFT_454057</name>
</gene>
<feature type="region of interest" description="Disordered" evidence="1">
    <location>
        <begin position="317"/>
        <end position="361"/>
    </location>
</feature>
<sequence>MADIDSKIESLENAISQLRRTMSYWLSWQGLYMGLEEGLAELPSDASPSQINQVFYDHEESSTLEKAGIDSLIIGANKSTQRTKAQILNIIKDRVQTGQRNSDTIQKQIDKNHLALDHLLESTTSAKPEDAVLLEVTEQLDESGSIVSSKVENFQGAVDDMTNLLQAKSVLEKTNKKETPEKSLNKNAIPSSATKSPSSNRKLTQPQKAPAIRISNQTSGRVLELDDEEGLSDSEYTVINTSTPAGEVEARRELHNQLQQIGPVVATMDLEEDEGDWSEDDYESSSEEENEYGMVNIRSQLDEDYVKEMEALIKKHKMSNAGREVPSEPVLEKKSALSKGKLKFDDTSENPNKKGVRFAESLDISSAPEELIRNLPTKPVANPPPAGAPLAIEIVERPLTQPSVSEPKPSTGRLSRFKASKMAKPKASLPPEERVAISTSQNKNDLETIVQSQQTEPPTIDEFALYRERMLSLDPSLDRSIFQASMDDEDQAAMVSDKPQKISKFKAARLGLSDDEDDN</sequence>
<dbReference type="InterPro" id="IPR039553">
    <property type="entry name" value="Prefoldin-like"/>
</dbReference>
<dbReference type="OrthoDB" id="21413at2759"/>
<reference evidence="2" key="1">
    <citation type="journal article" date="2020" name="Stud. Mycol.">
        <title>101 Dothideomycetes genomes: a test case for predicting lifestyles and emergence of pathogens.</title>
        <authorList>
            <person name="Haridas S."/>
            <person name="Albert R."/>
            <person name="Binder M."/>
            <person name="Bloem J."/>
            <person name="Labutti K."/>
            <person name="Salamov A."/>
            <person name="Andreopoulos B."/>
            <person name="Baker S."/>
            <person name="Barry K."/>
            <person name="Bills G."/>
            <person name="Bluhm B."/>
            <person name="Cannon C."/>
            <person name="Castanera R."/>
            <person name="Culley D."/>
            <person name="Daum C."/>
            <person name="Ezra D."/>
            <person name="Gonzalez J."/>
            <person name="Henrissat B."/>
            <person name="Kuo A."/>
            <person name="Liang C."/>
            <person name="Lipzen A."/>
            <person name="Lutzoni F."/>
            <person name="Magnuson J."/>
            <person name="Mondo S."/>
            <person name="Nolan M."/>
            <person name="Ohm R."/>
            <person name="Pangilinan J."/>
            <person name="Park H.-J."/>
            <person name="Ramirez L."/>
            <person name="Alfaro M."/>
            <person name="Sun H."/>
            <person name="Tritt A."/>
            <person name="Yoshinaga Y."/>
            <person name="Zwiers L.-H."/>
            <person name="Turgeon B."/>
            <person name="Goodwin S."/>
            <person name="Spatafora J."/>
            <person name="Crous P."/>
            <person name="Grigoriev I."/>
        </authorList>
    </citation>
    <scope>NUCLEOTIDE SEQUENCE</scope>
    <source>
        <strain evidence="2">CBS 115976</strain>
    </source>
</reference>
<dbReference type="AlphaFoldDB" id="A0A6A6UE30"/>
<evidence type="ECO:0008006" key="4">
    <source>
        <dbReference type="Google" id="ProtNLM"/>
    </source>
</evidence>
<dbReference type="EMBL" id="MU004234">
    <property type="protein sequence ID" value="KAF2669876.1"/>
    <property type="molecule type" value="Genomic_DNA"/>
</dbReference>
<dbReference type="Proteomes" id="UP000799302">
    <property type="component" value="Unassembled WGS sequence"/>
</dbReference>
<feature type="compositionally biased region" description="Basic and acidic residues" evidence="1">
    <location>
        <begin position="172"/>
        <end position="184"/>
    </location>
</feature>
<name>A0A6A6UE30_9PEZI</name>
<protein>
    <recommendedName>
        <fullName evidence="4">DUF3835 domain-containing protein</fullName>
    </recommendedName>
</protein>
<dbReference type="Pfam" id="PF13758">
    <property type="entry name" value="Prefoldin_3"/>
    <property type="match status" value="1"/>
</dbReference>
<proteinExistence type="predicted"/>